<sequence>MDPTVRQRAGLCSSG</sequence>
<protein>
    <submittedName>
        <fullName evidence="1">Uncharacterized protein</fullName>
    </submittedName>
</protein>
<proteinExistence type="predicted"/>
<accession>A0A5K0VZL1</accession>
<dbReference type="EMBL" id="LR721774">
    <property type="protein sequence ID" value="VVV46809.1"/>
    <property type="molecule type" value="Genomic_DNA"/>
</dbReference>
<organism evidence="1">
    <name type="scientific">Nymphaea colorata</name>
    <name type="common">pocket water lily</name>
    <dbReference type="NCBI Taxonomy" id="210225"/>
    <lineage>
        <taxon>Eukaryota</taxon>
        <taxon>Viridiplantae</taxon>
        <taxon>Streptophyta</taxon>
        <taxon>Embryophyta</taxon>
        <taxon>Tracheophyta</taxon>
        <taxon>Spermatophyta</taxon>
        <taxon>Magnoliopsida</taxon>
        <taxon>Nymphaeales</taxon>
        <taxon>Nymphaeaceae</taxon>
        <taxon>Nymphaea</taxon>
    </lineage>
</organism>
<evidence type="ECO:0000313" key="1">
    <source>
        <dbReference type="EMBL" id="VVV46809.1"/>
    </source>
</evidence>
<gene>
    <name evidence="1" type="ORF">NYM_LOCUS2425</name>
</gene>
<reference evidence="1" key="1">
    <citation type="submission" date="2019-09" db="EMBL/GenBank/DDBJ databases">
        <authorList>
            <person name="Zhang L."/>
        </authorList>
    </citation>
    <scope>NUCLEOTIDE SEQUENCE</scope>
</reference>
<name>A0A5K0VZL1_9MAGN</name>